<organism evidence="5 6">
    <name type="scientific">Cynara cardunculus var. scolymus</name>
    <name type="common">Globe artichoke</name>
    <name type="synonym">Cynara scolymus</name>
    <dbReference type="NCBI Taxonomy" id="59895"/>
    <lineage>
        <taxon>Eukaryota</taxon>
        <taxon>Viridiplantae</taxon>
        <taxon>Streptophyta</taxon>
        <taxon>Embryophyta</taxon>
        <taxon>Tracheophyta</taxon>
        <taxon>Spermatophyta</taxon>
        <taxon>Magnoliopsida</taxon>
        <taxon>eudicotyledons</taxon>
        <taxon>Gunneridae</taxon>
        <taxon>Pentapetalae</taxon>
        <taxon>asterids</taxon>
        <taxon>campanulids</taxon>
        <taxon>Asterales</taxon>
        <taxon>Asteraceae</taxon>
        <taxon>Carduoideae</taxon>
        <taxon>Cardueae</taxon>
        <taxon>Carduinae</taxon>
        <taxon>Cynara</taxon>
    </lineage>
</organism>
<gene>
    <name evidence="5" type="ORF">Ccrd_023990</name>
</gene>
<dbReference type="PANTHER" id="PTHR11764:SF44">
    <property type="entry name" value="LANOSTEROL SYNTHASE"/>
    <property type="match status" value="1"/>
</dbReference>
<dbReference type="OMA" id="NTNYICL"/>
<dbReference type="STRING" id="59895.A0A118JSN3"/>
<keyword evidence="6" id="KW-1185">Reference proteome</keyword>
<evidence type="ECO:0000256" key="2">
    <source>
        <dbReference type="ARBA" id="ARBA00022737"/>
    </source>
</evidence>
<protein>
    <submittedName>
        <fullName evidence="5">Prenyltransferase/squalene oxidase</fullName>
    </submittedName>
</protein>
<keyword evidence="2" id="KW-0677">Repeat</keyword>
<feature type="domain" description="Squalene cyclase N-terminal" evidence="4">
    <location>
        <begin position="98"/>
        <end position="222"/>
    </location>
</feature>
<evidence type="ECO:0000259" key="4">
    <source>
        <dbReference type="Pfam" id="PF13249"/>
    </source>
</evidence>
<dbReference type="AlphaFoldDB" id="A0A118JSN3"/>
<dbReference type="GO" id="GO:0005811">
    <property type="term" value="C:lipid droplet"/>
    <property type="evidence" value="ECO:0007669"/>
    <property type="project" value="InterPro"/>
</dbReference>
<dbReference type="Pfam" id="PF13243">
    <property type="entry name" value="SQHop_cyclase_C"/>
    <property type="match status" value="1"/>
</dbReference>
<dbReference type="Gramene" id="KVH88377">
    <property type="protein sequence ID" value="KVH88377"/>
    <property type="gene ID" value="Ccrd_023990"/>
</dbReference>
<dbReference type="EMBL" id="LEKV01005432">
    <property type="protein sequence ID" value="KVH88377.1"/>
    <property type="molecule type" value="Genomic_DNA"/>
</dbReference>
<proteinExistence type="inferred from homology"/>
<feature type="domain" description="Squalene cyclase C-terminal" evidence="3">
    <location>
        <begin position="380"/>
        <end position="582"/>
    </location>
</feature>
<sequence length="651" mass="75386">MWKLKLSKGEDDPQVRSVNHHIGRQFWEFDPSSGTQEERSEIENIREEFTKNKMNVKHSSDLLMRFQFANMNRSEIEKPEVVEKDDLKDEVLVKTLKKALKFYSTLQGEDGSWPSDYGGPLFLLPGLIIGLHVMEKMDAVLSAEHQKEIRRYIYNHQNVDGGWGLHIEGHSTMFCTALNYVSLRLLGETMDGGQGAMTRARTWILHHGSLTHVPSWGKLWLSVRLTTLSYFSLTIMFWILCCGIESDYFLKRTFHKIYTESKWSKVLGVYEWRGNNPLPPEIWLLPYCLPLHPGRMWCHTRMVYLPMSYLYGKRFVSPISSVVLSLRRELYKTVYLQEDLYYPHPRIQDFLWNGLNNFAEPLLMQWPFSKLRKKALNINGNGGFSSYELMRSYTWLEAINPAETFGDIIIDYPYVECTSAAVQGLRSFTKLYPNHRRAEIEACISKAISFIESLQLPDGMDHGEFAILMEHGKTYESSHSIRKACEFLLSKQLNCGGWGESYISCQQKVYTNITGNKAHITNTSWALLALIEAEQAKRDQMPLHLAAKVLVDHQMENGDFPQQEIIGVFNKNCMIKLHISINTITITTSKSLFYLFFSHLCMRFYNLPFLIRLPHLPPHKLSSIIDADKVSSLVHQPNGIHIFYLRIFIRV</sequence>
<dbReference type="Gene3D" id="1.50.10.20">
    <property type="match status" value="2"/>
</dbReference>
<name>A0A118JSN3_CYNCS</name>
<comment type="similarity">
    <text evidence="1">Belongs to the terpene cyclase/mutase family.</text>
</comment>
<dbReference type="SUPFAM" id="SSF48239">
    <property type="entry name" value="Terpenoid cyclases/Protein prenyltransferases"/>
    <property type="match status" value="2"/>
</dbReference>
<dbReference type="InterPro" id="IPR032697">
    <property type="entry name" value="SQ_cyclase_N"/>
</dbReference>
<dbReference type="InterPro" id="IPR008930">
    <property type="entry name" value="Terpenoid_cyclase/PrenylTrfase"/>
</dbReference>
<dbReference type="Proteomes" id="UP000243975">
    <property type="component" value="Unassembled WGS sequence"/>
</dbReference>
<dbReference type="PANTHER" id="PTHR11764">
    <property type="entry name" value="TERPENE CYCLASE/MUTASE FAMILY MEMBER"/>
    <property type="match status" value="1"/>
</dbReference>
<feature type="domain" description="Squalene cyclase N-terminal" evidence="4">
    <location>
        <begin position="266"/>
        <end position="376"/>
    </location>
</feature>
<evidence type="ECO:0000259" key="3">
    <source>
        <dbReference type="Pfam" id="PF13243"/>
    </source>
</evidence>
<dbReference type="InterPro" id="IPR032696">
    <property type="entry name" value="SQ_cyclase_C"/>
</dbReference>
<evidence type="ECO:0000256" key="1">
    <source>
        <dbReference type="ARBA" id="ARBA00009755"/>
    </source>
</evidence>
<evidence type="ECO:0000313" key="5">
    <source>
        <dbReference type="EMBL" id="KVH88377.1"/>
    </source>
</evidence>
<dbReference type="GO" id="GO:0016866">
    <property type="term" value="F:intramolecular transferase activity"/>
    <property type="evidence" value="ECO:0007669"/>
    <property type="project" value="InterPro"/>
</dbReference>
<comment type="caution">
    <text evidence="5">The sequence shown here is derived from an EMBL/GenBank/DDBJ whole genome shotgun (WGS) entry which is preliminary data.</text>
</comment>
<evidence type="ECO:0000313" key="6">
    <source>
        <dbReference type="Proteomes" id="UP000243975"/>
    </source>
</evidence>
<accession>A0A118JSN3</accession>
<reference evidence="5 6" key="1">
    <citation type="journal article" date="2016" name="Sci. Rep.">
        <title>The genome sequence of the outbreeding globe artichoke constructed de novo incorporating a phase-aware low-pass sequencing strategy of F1 progeny.</title>
        <authorList>
            <person name="Scaglione D."/>
            <person name="Reyes-Chin-Wo S."/>
            <person name="Acquadro A."/>
            <person name="Froenicke L."/>
            <person name="Portis E."/>
            <person name="Beitel C."/>
            <person name="Tirone M."/>
            <person name="Mauro R."/>
            <person name="Lo Monaco A."/>
            <person name="Mauromicale G."/>
            <person name="Faccioli P."/>
            <person name="Cattivelli L."/>
            <person name="Rieseberg L."/>
            <person name="Michelmore R."/>
            <person name="Lanteri S."/>
        </authorList>
    </citation>
    <scope>NUCLEOTIDE SEQUENCE [LARGE SCALE GENOMIC DNA]</scope>
    <source>
        <strain evidence="5">2C</strain>
    </source>
</reference>
<dbReference type="InterPro" id="IPR018333">
    <property type="entry name" value="Squalene_cyclase"/>
</dbReference>
<dbReference type="GO" id="GO:0016104">
    <property type="term" value="P:triterpenoid biosynthetic process"/>
    <property type="evidence" value="ECO:0007669"/>
    <property type="project" value="InterPro"/>
</dbReference>
<dbReference type="Pfam" id="PF13249">
    <property type="entry name" value="SQHop_cyclase_N"/>
    <property type="match status" value="2"/>
</dbReference>